<sequence>MSRYQACAGEAHWSAVKTIIKYLKRTKDILLIYGGGELILECYIDAIFQSNDDNAKSQCNYVFILTVAWFLEKVPSRLPWRIPP</sequence>
<reference evidence="1" key="2">
    <citation type="journal article" date="2024" name="Plant">
        <title>Genomic evolution and insights into agronomic trait innovations of Sesamum species.</title>
        <authorList>
            <person name="Miao H."/>
            <person name="Wang L."/>
            <person name="Qu L."/>
            <person name="Liu H."/>
            <person name="Sun Y."/>
            <person name="Le M."/>
            <person name="Wang Q."/>
            <person name="Wei S."/>
            <person name="Zheng Y."/>
            <person name="Lin W."/>
            <person name="Duan Y."/>
            <person name="Cao H."/>
            <person name="Xiong S."/>
            <person name="Wang X."/>
            <person name="Wei L."/>
            <person name="Li C."/>
            <person name="Ma Q."/>
            <person name="Ju M."/>
            <person name="Zhao R."/>
            <person name="Li G."/>
            <person name="Mu C."/>
            <person name="Tian Q."/>
            <person name="Mei H."/>
            <person name="Zhang T."/>
            <person name="Gao T."/>
            <person name="Zhang H."/>
        </authorList>
    </citation>
    <scope>NUCLEOTIDE SEQUENCE</scope>
    <source>
        <strain evidence="1">KEN1</strain>
    </source>
</reference>
<evidence type="ECO:0000313" key="1">
    <source>
        <dbReference type="EMBL" id="KAL0405513.1"/>
    </source>
</evidence>
<organism evidence="1">
    <name type="scientific">Sesamum latifolium</name>
    <dbReference type="NCBI Taxonomy" id="2727402"/>
    <lineage>
        <taxon>Eukaryota</taxon>
        <taxon>Viridiplantae</taxon>
        <taxon>Streptophyta</taxon>
        <taxon>Embryophyta</taxon>
        <taxon>Tracheophyta</taxon>
        <taxon>Spermatophyta</taxon>
        <taxon>Magnoliopsida</taxon>
        <taxon>eudicotyledons</taxon>
        <taxon>Gunneridae</taxon>
        <taxon>Pentapetalae</taxon>
        <taxon>asterids</taxon>
        <taxon>lamiids</taxon>
        <taxon>Lamiales</taxon>
        <taxon>Pedaliaceae</taxon>
        <taxon>Sesamum</taxon>
    </lineage>
</organism>
<comment type="caution">
    <text evidence="1">The sequence shown here is derived from an EMBL/GenBank/DDBJ whole genome shotgun (WGS) entry which is preliminary data.</text>
</comment>
<accession>A0AAW2TMT2</accession>
<proteinExistence type="predicted"/>
<dbReference type="AlphaFoldDB" id="A0AAW2TMT2"/>
<name>A0AAW2TMT2_9LAMI</name>
<protein>
    <submittedName>
        <fullName evidence="1">Uncharacterized protein</fullName>
    </submittedName>
</protein>
<reference evidence="1" key="1">
    <citation type="submission" date="2020-06" db="EMBL/GenBank/DDBJ databases">
        <authorList>
            <person name="Li T."/>
            <person name="Hu X."/>
            <person name="Zhang T."/>
            <person name="Song X."/>
            <person name="Zhang H."/>
            <person name="Dai N."/>
            <person name="Sheng W."/>
            <person name="Hou X."/>
            <person name="Wei L."/>
        </authorList>
    </citation>
    <scope>NUCLEOTIDE SEQUENCE</scope>
    <source>
        <strain evidence="1">KEN1</strain>
        <tissue evidence="1">Leaf</tissue>
    </source>
</reference>
<dbReference type="EMBL" id="JACGWN010000014">
    <property type="protein sequence ID" value="KAL0405513.1"/>
    <property type="molecule type" value="Genomic_DNA"/>
</dbReference>
<gene>
    <name evidence="1" type="ORF">Slati_3865200</name>
</gene>